<dbReference type="GO" id="GO:0006886">
    <property type="term" value="P:intracellular protein transport"/>
    <property type="evidence" value="ECO:0007669"/>
    <property type="project" value="TreeGrafter"/>
</dbReference>
<keyword evidence="4" id="KW-1185">Reference proteome</keyword>
<feature type="region of interest" description="Disordered" evidence="1">
    <location>
        <begin position="184"/>
        <end position="209"/>
    </location>
</feature>
<dbReference type="PANTHER" id="PTHR46467:SF1">
    <property type="entry name" value="TETHER CONTAINING UBX DOMAIN FOR GLUT4"/>
    <property type="match status" value="1"/>
</dbReference>
<feature type="compositionally biased region" description="Polar residues" evidence="1">
    <location>
        <begin position="394"/>
        <end position="404"/>
    </location>
</feature>
<evidence type="ECO:0000313" key="4">
    <source>
        <dbReference type="Proteomes" id="UP000191024"/>
    </source>
</evidence>
<dbReference type="STRING" id="1230905.A0A1G4K7M0"/>
<dbReference type="PANTHER" id="PTHR46467">
    <property type="entry name" value="TETHER CONTAINING UBX DOMAIN FOR GLUT4"/>
    <property type="match status" value="1"/>
</dbReference>
<dbReference type="OrthoDB" id="440781at2759"/>
<dbReference type="Pfam" id="PF11470">
    <property type="entry name" value="TUG-UBL1"/>
    <property type="match status" value="1"/>
</dbReference>
<gene>
    <name evidence="3" type="ORF">LAMI_0G01948G</name>
</gene>
<feature type="compositionally biased region" description="Basic and acidic residues" evidence="1">
    <location>
        <begin position="384"/>
        <end position="393"/>
    </location>
</feature>
<feature type="domain" description="UBX" evidence="2">
    <location>
        <begin position="277"/>
        <end position="354"/>
    </location>
</feature>
<evidence type="ECO:0000313" key="3">
    <source>
        <dbReference type="EMBL" id="SCU99957.1"/>
    </source>
</evidence>
<dbReference type="Proteomes" id="UP000191024">
    <property type="component" value="Chromosome G"/>
</dbReference>
<dbReference type="EMBL" id="LT598469">
    <property type="protein sequence ID" value="SCU99957.1"/>
    <property type="molecule type" value="Genomic_DNA"/>
</dbReference>
<protein>
    <submittedName>
        <fullName evidence="3">LAMI_0G01948g1_1</fullName>
    </submittedName>
</protein>
<evidence type="ECO:0000259" key="2">
    <source>
        <dbReference type="PROSITE" id="PS50033"/>
    </source>
</evidence>
<dbReference type="GO" id="GO:0005634">
    <property type="term" value="C:nucleus"/>
    <property type="evidence" value="ECO:0007669"/>
    <property type="project" value="TreeGrafter"/>
</dbReference>
<dbReference type="SUPFAM" id="SSF54236">
    <property type="entry name" value="Ubiquitin-like"/>
    <property type="match status" value="2"/>
</dbReference>
<sequence>MSSVTIEYQFKTYKCKVDGGSNLKEVLVKSVANFKLGSDSIWSLIHNGKELPLELPWRLLNLPNGVKLALQVRSEKAVSQFRVKFQIVGVGSRVVTVKGSQTILEALNCVVDDIEMEIDVQTAKLQIFSTIVESKDFGTTTFSMLGIIGDVSARLMFTGTPVRSESAASAASVALAALPDSKTIKHEQESPKQQPIAQDKPVDPVNKSVPELSRKPHALIPPAEFSGLHLAQPEDTDYEMSLEQARKYQDMLSRNARPTNGFLTKRLREKQQQDVAKPVEVCNVRVRLPDRTHIEASFSANDTIADVYMIIKNSLRDPDIDFRLFHSHPHKLIRKDNARLVDDLQFSSKTLLVFESLASGPYLKKELLDSASDLTNLEPTADSQDLKSDEQKPTKQSKPLTSGKTPKWLKLGKK</sequence>
<feature type="region of interest" description="Disordered" evidence="1">
    <location>
        <begin position="376"/>
        <end position="414"/>
    </location>
</feature>
<dbReference type="Gene3D" id="3.10.20.90">
    <property type="entry name" value="Phosphatidylinositol 3-kinase Catalytic Subunit, Chain A, domain 1"/>
    <property type="match status" value="2"/>
</dbReference>
<dbReference type="GO" id="GO:0012506">
    <property type="term" value="C:vesicle membrane"/>
    <property type="evidence" value="ECO:0007669"/>
    <property type="project" value="TreeGrafter"/>
</dbReference>
<dbReference type="AlphaFoldDB" id="A0A1G4K7M0"/>
<reference evidence="3 4" key="1">
    <citation type="submission" date="2016-03" db="EMBL/GenBank/DDBJ databases">
        <authorList>
            <person name="Devillers H."/>
        </authorList>
    </citation>
    <scope>NUCLEOTIDE SEQUENCE [LARGE SCALE GENOMIC DNA]</scope>
    <source>
        <strain evidence="3">CBS 11717</strain>
    </source>
</reference>
<accession>A0A1G4K7M0</accession>
<organism evidence="3 4">
    <name type="scientific">Lachancea mirantina</name>
    <dbReference type="NCBI Taxonomy" id="1230905"/>
    <lineage>
        <taxon>Eukaryota</taxon>
        <taxon>Fungi</taxon>
        <taxon>Dikarya</taxon>
        <taxon>Ascomycota</taxon>
        <taxon>Saccharomycotina</taxon>
        <taxon>Saccharomycetes</taxon>
        <taxon>Saccharomycetales</taxon>
        <taxon>Saccharomycetaceae</taxon>
        <taxon>Lachancea</taxon>
    </lineage>
</organism>
<dbReference type="InterPro" id="IPR001012">
    <property type="entry name" value="UBX_dom"/>
</dbReference>
<dbReference type="SMART" id="SM00166">
    <property type="entry name" value="UBX"/>
    <property type="match status" value="1"/>
</dbReference>
<dbReference type="InterPro" id="IPR029071">
    <property type="entry name" value="Ubiquitin-like_domsf"/>
</dbReference>
<proteinExistence type="predicted"/>
<dbReference type="PROSITE" id="PS50033">
    <property type="entry name" value="UBX"/>
    <property type="match status" value="1"/>
</dbReference>
<dbReference type="GO" id="GO:0005737">
    <property type="term" value="C:cytoplasm"/>
    <property type="evidence" value="ECO:0007669"/>
    <property type="project" value="TreeGrafter"/>
</dbReference>
<dbReference type="InterPro" id="IPR021569">
    <property type="entry name" value="TUG-UBL1"/>
</dbReference>
<dbReference type="Pfam" id="PF00789">
    <property type="entry name" value="UBX"/>
    <property type="match status" value="1"/>
</dbReference>
<evidence type="ECO:0000256" key="1">
    <source>
        <dbReference type="SAM" id="MobiDB-lite"/>
    </source>
</evidence>
<name>A0A1G4K7M0_9SACH</name>